<feature type="transmembrane region" description="Helical" evidence="1">
    <location>
        <begin position="12"/>
        <end position="33"/>
    </location>
</feature>
<evidence type="ECO:0000256" key="1">
    <source>
        <dbReference type="SAM" id="Phobius"/>
    </source>
</evidence>
<organism evidence="2 3">
    <name type="scientific">Riccia fluitans</name>
    <dbReference type="NCBI Taxonomy" id="41844"/>
    <lineage>
        <taxon>Eukaryota</taxon>
        <taxon>Viridiplantae</taxon>
        <taxon>Streptophyta</taxon>
        <taxon>Embryophyta</taxon>
        <taxon>Marchantiophyta</taxon>
        <taxon>Marchantiopsida</taxon>
        <taxon>Marchantiidae</taxon>
        <taxon>Marchantiales</taxon>
        <taxon>Ricciaceae</taxon>
        <taxon>Riccia</taxon>
    </lineage>
</organism>
<reference evidence="2 3" key="1">
    <citation type="submission" date="2024-09" db="EMBL/GenBank/DDBJ databases">
        <title>Chromosome-scale assembly of Riccia fluitans.</title>
        <authorList>
            <person name="Paukszto L."/>
            <person name="Sawicki J."/>
            <person name="Karawczyk K."/>
            <person name="Piernik-Szablinska J."/>
            <person name="Szczecinska M."/>
            <person name="Mazdziarz M."/>
        </authorList>
    </citation>
    <scope>NUCLEOTIDE SEQUENCE [LARGE SCALE GENOMIC DNA]</scope>
    <source>
        <strain evidence="2">Rf_01</strain>
        <tissue evidence="2">Aerial parts of the thallus</tissue>
    </source>
</reference>
<gene>
    <name evidence="2" type="ORF">R1flu_022188</name>
</gene>
<name>A0ABD1ZRH1_9MARC</name>
<keyword evidence="1" id="KW-0472">Membrane</keyword>
<dbReference type="EMBL" id="JBHFFA010000001">
    <property type="protein sequence ID" value="KAL2654060.1"/>
    <property type="molecule type" value="Genomic_DNA"/>
</dbReference>
<accession>A0ABD1ZRH1</accession>
<keyword evidence="1" id="KW-0812">Transmembrane</keyword>
<sequence>MSRLRTRDVITSASFSILVLELLLVTTCLYPGLRAQALSGAYSNSYSAATRISRENVDPDLEILIPERHAFGRSVQQVSPDPALTSEELERLHNLLDDGNTLAETDSTMRRVTPFSVWLPQRYSNDSFEYDPLQ</sequence>
<proteinExistence type="predicted"/>
<protein>
    <submittedName>
        <fullName evidence="2">Uncharacterized protein</fullName>
    </submittedName>
</protein>
<dbReference type="AlphaFoldDB" id="A0ABD1ZRH1"/>
<dbReference type="Proteomes" id="UP001605036">
    <property type="component" value="Unassembled WGS sequence"/>
</dbReference>
<keyword evidence="3" id="KW-1185">Reference proteome</keyword>
<evidence type="ECO:0000313" key="3">
    <source>
        <dbReference type="Proteomes" id="UP001605036"/>
    </source>
</evidence>
<comment type="caution">
    <text evidence="2">The sequence shown here is derived from an EMBL/GenBank/DDBJ whole genome shotgun (WGS) entry which is preliminary data.</text>
</comment>
<keyword evidence="1" id="KW-1133">Transmembrane helix</keyword>
<evidence type="ECO:0000313" key="2">
    <source>
        <dbReference type="EMBL" id="KAL2654060.1"/>
    </source>
</evidence>